<feature type="region of interest" description="Disordered" evidence="1">
    <location>
        <begin position="1"/>
        <end position="31"/>
    </location>
</feature>
<evidence type="ECO:0000313" key="2">
    <source>
        <dbReference type="EnsemblPlants" id="ORUFI11G19080.1"/>
    </source>
</evidence>
<dbReference type="Gramene" id="ORUFI11G19080.1">
    <property type="protein sequence ID" value="ORUFI11G19080.1"/>
    <property type="gene ID" value="ORUFI11G19080"/>
</dbReference>
<organism evidence="2 3">
    <name type="scientific">Oryza rufipogon</name>
    <name type="common">Brownbeard rice</name>
    <name type="synonym">Asian wild rice</name>
    <dbReference type="NCBI Taxonomy" id="4529"/>
    <lineage>
        <taxon>Eukaryota</taxon>
        <taxon>Viridiplantae</taxon>
        <taxon>Streptophyta</taxon>
        <taxon>Embryophyta</taxon>
        <taxon>Tracheophyta</taxon>
        <taxon>Spermatophyta</taxon>
        <taxon>Magnoliopsida</taxon>
        <taxon>Liliopsida</taxon>
        <taxon>Poales</taxon>
        <taxon>Poaceae</taxon>
        <taxon>BOP clade</taxon>
        <taxon>Oryzoideae</taxon>
        <taxon>Oryzeae</taxon>
        <taxon>Oryzinae</taxon>
        <taxon>Oryza</taxon>
    </lineage>
</organism>
<reference evidence="3" key="1">
    <citation type="submission" date="2013-06" db="EMBL/GenBank/DDBJ databases">
        <authorList>
            <person name="Zhao Q."/>
        </authorList>
    </citation>
    <scope>NUCLEOTIDE SEQUENCE</scope>
    <source>
        <strain evidence="3">cv. W1943</strain>
    </source>
</reference>
<name>A0A0E0RA36_ORYRU</name>
<reference evidence="2" key="2">
    <citation type="submission" date="2015-06" db="UniProtKB">
        <authorList>
            <consortium name="EnsemblPlants"/>
        </authorList>
    </citation>
    <scope>IDENTIFICATION</scope>
</reference>
<keyword evidence="3" id="KW-1185">Reference proteome</keyword>
<evidence type="ECO:0000256" key="1">
    <source>
        <dbReference type="SAM" id="MobiDB-lite"/>
    </source>
</evidence>
<sequence length="198" mass="20540">MGCGDRVTGRRSFTGVGSSPDGSVKGAGGGWSSSPLPVGTLALPGAPPLLCGEFLGWIEAATRQRGKPRLPKQCHPVPGSPFVQSWRRRPAGGGTEGSWASSQGRRRRSVGAVWRKLRAAICLCGGSELVDGDLQSRRKPSLVVHRASSGYVFGRRNLLGALSRGDGGILDVVTTVVASFSESCLYGVAIGLAAFGHA</sequence>
<evidence type="ECO:0000313" key="3">
    <source>
        <dbReference type="Proteomes" id="UP000008022"/>
    </source>
</evidence>
<dbReference type="HOGENOM" id="CLU_095854_0_0_1"/>
<accession>A0A0E0RA36</accession>
<dbReference type="EnsemblPlants" id="ORUFI11G19080.1">
    <property type="protein sequence ID" value="ORUFI11G19080.1"/>
    <property type="gene ID" value="ORUFI11G19080"/>
</dbReference>
<dbReference type="OMA" id="FVQSWRR"/>
<dbReference type="AlphaFoldDB" id="A0A0E0RA36"/>
<proteinExistence type="predicted"/>
<protein>
    <submittedName>
        <fullName evidence="2">Uncharacterized protein</fullName>
    </submittedName>
</protein>
<feature type="region of interest" description="Disordered" evidence="1">
    <location>
        <begin position="67"/>
        <end position="103"/>
    </location>
</feature>
<dbReference type="Proteomes" id="UP000008022">
    <property type="component" value="Unassembled WGS sequence"/>
</dbReference>